<gene>
    <name evidence="2" type="ORF">B0T24DRAFT_287574</name>
</gene>
<evidence type="ECO:0000256" key="1">
    <source>
        <dbReference type="SAM" id="MobiDB-lite"/>
    </source>
</evidence>
<feature type="compositionally biased region" description="Basic and acidic residues" evidence="1">
    <location>
        <begin position="128"/>
        <end position="139"/>
    </location>
</feature>
<accession>A0AAE0KDB7</accession>
<reference evidence="2" key="1">
    <citation type="journal article" date="2023" name="Mol. Phylogenet. Evol.">
        <title>Genome-scale phylogeny and comparative genomics of the fungal order Sordariales.</title>
        <authorList>
            <person name="Hensen N."/>
            <person name="Bonometti L."/>
            <person name="Westerberg I."/>
            <person name="Brannstrom I.O."/>
            <person name="Guillou S."/>
            <person name="Cros-Aarteil S."/>
            <person name="Calhoun S."/>
            <person name="Haridas S."/>
            <person name="Kuo A."/>
            <person name="Mondo S."/>
            <person name="Pangilinan J."/>
            <person name="Riley R."/>
            <person name="LaButti K."/>
            <person name="Andreopoulos B."/>
            <person name="Lipzen A."/>
            <person name="Chen C."/>
            <person name="Yan M."/>
            <person name="Daum C."/>
            <person name="Ng V."/>
            <person name="Clum A."/>
            <person name="Steindorff A."/>
            <person name="Ohm R.A."/>
            <person name="Martin F."/>
            <person name="Silar P."/>
            <person name="Natvig D.O."/>
            <person name="Lalanne C."/>
            <person name="Gautier V."/>
            <person name="Ament-Velasquez S.L."/>
            <person name="Kruys A."/>
            <person name="Hutchinson M.I."/>
            <person name="Powell A.J."/>
            <person name="Barry K."/>
            <person name="Miller A.N."/>
            <person name="Grigoriev I.V."/>
            <person name="Debuchy R."/>
            <person name="Gladieux P."/>
            <person name="Hiltunen Thoren M."/>
            <person name="Johannesson H."/>
        </authorList>
    </citation>
    <scope>NUCLEOTIDE SEQUENCE</scope>
    <source>
        <strain evidence="2">CBS 958.72</strain>
    </source>
</reference>
<dbReference type="EMBL" id="JAULSN010000004">
    <property type="protein sequence ID" value="KAK3374107.1"/>
    <property type="molecule type" value="Genomic_DNA"/>
</dbReference>
<evidence type="ECO:0000313" key="2">
    <source>
        <dbReference type="EMBL" id="KAK3374107.1"/>
    </source>
</evidence>
<name>A0AAE0KDB7_9PEZI</name>
<dbReference type="Proteomes" id="UP001287356">
    <property type="component" value="Unassembled WGS sequence"/>
</dbReference>
<dbReference type="AlphaFoldDB" id="A0AAE0KDB7"/>
<organism evidence="2 3">
    <name type="scientific">Lasiosphaeria ovina</name>
    <dbReference type="NCBI Taxonomy" id="92902"/>
    <lineage>
        <taxon>Eukaryota</taxon>
        <taxon>Fungi</taxon>
        <taxon>Dikarya</taxon>
        <taxon>Ascomycota</taxon>
        <taxon>Pezizomycotina</taxon>
        <taxon>Sordariomycetes</taxon>
        <taxon>Sordariomycetidae</taxon>
        <taxon>Sordariales</taxon>
        <taxon>Lasiosphaeriaceae</taxon>
        <taxon>Lasiosphaeria</taxon>
    </lineage>
</organism>
<evidence type="ECO:0000313" key="3">
    <source>
        <dbReference type="Proteomes" id="UP001287356"/>
    </source>
</evidence>
<reference evidence="2" key="2">
    <citation type="submission" date="2023-06" db="EMBL/GenBank/DDBJ databases">
        <authorList>
            <consortium name="Lawrence Berkeley National Laboratory"/>
            <person name="Haridas S."/>
            <person name="Hensen N."/>
            <person name="Bonometti L."/>
            <person name="Westerberg I."/>
            <person name="Brannstrom I.O."/>
            <person name="Guillou S."/>
            <person name="Cros-Aarteil S."/>
            <person name="Calhoun S."/>
            <person name="Kuo A."/>
            <person name="Mondo S."/>
            <person name="Pangilinan J."/>
            <person name="Riley R."/>
            <person name="Labutti K."/>
            <person name="Andreopoulos B."/>
            <person name="Lipzen A."/>
            <person name="Chen C."/>
            <person name="Yanf M."/>
            <person name="Daum C."/>
            <person name="Ng V."/>
            <person name="Clum A."/>
            <person name="Steindorff A."/>
            <person name="Ohm R."/>
            <person name="Martin F."/>
            <person name="Silar P."/>
            <person name="Natvig D."/>
            <person name="Lalanne C."/>
            <person name="Gautier V."/>
            <person name="Ament-Velasquez S.L."/>
            <person name="Kruys A."/>
            <person name="Hutchinson M.I."/>
            <person name="Powell A.J."/>
            <person name="Barry K."/>
            <person name="Miller A.N."/>
            <person name="Grigoriev I.V."/>
            <person name="Debuchy R."/>
            <person name="Gladieux P."/>
            <person name="Thoren M.H."/>
            <person name="Johannesson H."/>
        </authorList>
    </citation>
    <scope>NUCLEOTIDE SEQUENCE</scope>
    <source>
        <strain evidence="2">CBS 958.72</strain>
    </source>
</reference>
<keyword evidence="3" id="KW-1185">Reference proteome</keyword>
<comment type="caution">
    <text evidence="2">The sequence shown here is derived from an EMBL/GenBank/DDBJ whole genome shotgun (WGS) entry which is preliminary data.</text>
</comment>
<dbReference type="PROSITE" id="PS51257">
    <property type="entry name" value="PROKAR_LIPOPROTEIN"/>
    <property type="match status" value="1"/>
</dbReference>
<feature type="region of interest" description="Disordered" evidence="1">
    <location>
        <begin position="128"/>
        <end position="162"/>
    </location>
</feature>
<sequence length="176" mass="19012">MRKVGRAPYNNQSLVIACDEAKLHSFCSLQSAAVVHCDQPALLSPIGAELWETAGCCLLPTAVKQTVGNGGRVARPTGPMRPASISNLSQEAVSTPLGSCSRGSDIIDDGWENRNRTWLPHLLKSHKKEEKIRLQKSGDRGSTTQLHSPMPPAQSESHHATRKTALQFATNIPGKI</sequence>
<proteinExistence type="predicted"/>
<protein>
    <submittedName>
        <fullName evidence="2">Uncharacterized protein</fullName>
    </submittedName>
</protein>